<feature type="compositionally biased region" description="Basic and acidic residues" evidence="1">
    <location>
        <begin position="59"/>
        <end position="82"/>
    </location>
</feature>
<dbReference type="EMBL" id="CAEKDK010000001">
    <property type="protein sequence ID" value="CAB4267426.1"/>
    <property type="molecule type" value="Genomic_DNA"/>
</dbReference>
<name>A0A6J5TTQ4_PRUAR</name>
<feature type="compositionally biased region" description="Polar residues" evidence="1">
    <location>
        <begin position="106"/>
        <end position="128"/>
    </location>
</feature>
<evidence type="ECO:0000256" key="1">
    <source>
        <dbReference type="SAM" id="MobiDB-lite"/>
    </source>
</evidence>
<dbReference type="AlphaFoldDB" id="A0A6J5TTQ4"/>
<sequence length="197" mass="21724">MGSGRVSRDGRVRNWGGEDTEKERGLHSEQYSSSLVRGGEGGTEGGRAEGRRRTRRCRGGKEARGGEGEVIKWVTDVRDAVRIPRTSQRGTEGNEAGGRKARPGPGSTQKGENQGRRASNTPGRSANKANGGPHKKETETRKGRQPVIQYPVATRRGCKCQSGEGQKPMQIREQLLRWQDESSVYHKPRGPVDNHNW</sequence>
<evidence type="ECO:0000313" key="2">
    <source>
        <dbReference type="EMBL" id="CAB4267426.1"/>
    </source>
</evidence>
<dbReference type="Proteomes" id="UP000507222">
    <property type="component" value="Unassembled WGS sequence"/>
</dbReference>
<evidence type="ECO:0000313" key="3">
    <source>
        <dbReference type="Proteomes" id="UP000507222"/>
    </source>
</evidence>
<accession>A0A6J5TTQ4</accession>
<reference evidence="2 3" key="1">
    <citation type="submission" date="2020-05" db="EMBL/GenBank/DDBJ databases">
        <authorList>
            <person name="Campoy J."/>
            <person name="Schneeberger K."/>
            <person name="Spophaly S."/>
        </authorList>
    </citation>
    <scope>NUCLEOTIDE SEQUENCE [LARGE SCALE GENOMIC DNA]</scope>
    <source>
        <strain evidence="2">PruArmRojPasFocal</strain>
    </source>
</reference>
<protein>
    <submittedName>
        <fullName evidence="2">Uncharacterized protein</fullName>
    </submittedName>
</protein>
<feature type="compositionally biased region" description="Basic and acidic residues" evidence="1">
    <location>
        <begin position="1"/>
        <end position="12"/>
    </location>
</feature>
<gene>
    <name evidence="2" type="ORF">CURHAP_LOCUS10096</name>
</gene>
<feature type="region of interest" description="Disordered" evidence="1">
    <location>
        <begin position="1"/>
        <end position="197"/>
    </location>
</feature>
<proteinExistence type="predicted"/>
<organism evidence="2 3">
    <name type="scientific">Prunus armeniaca</name>
    <name type="common">Apricot</name>
    <name type="synonym">Armeniaca vulgaris</name>
    <dbReference type="NCBI Taxonomy" id="36596"/>
    <lineage>
        <taxon>Eukaryota</taxon>
        <taxon>Viridiplantae</taxon>
        <taxon>Streptophyta</taxon>
        <taxon>Embryophyta</taxon>
        <taxon>Tracheophyta</taxon>
        <taxon>Spermatophyta</taxon>
        <taxon>Magnoliopsida</taxon>
        <taxon>eudicotyledons</taxon>
        <taxon>Gunneridae</taxon>
        <taxon>Pentapetalae</taxon>
        <taxon>rosids</taxon>
        <taxon>fabids</taxon>
        <taxon>Rosales</taxon>
        <taxon>Rosaceae</taxon>
        <taxon>Amygdaloideae</taxon>
        <taxon>Amygdaleae</taxon>
        <taxon>Prunus</taxon>
    </lineage>
</organism>
<feature type="compositionally biased region" description="Basic and acidic residues" evidence="1">
    <location>
        <begin position="174"/>
        <end position="197"/>
    </location>
</feature>